<evidence type="ECO:0000313" key="2">
    <source>
        <dbReference type="EMBL" id="MBR8464291.1"/>
    </source>
</evidence>
<name>A0ABS5HJ46_9BACT</name>
<protein>
    <submittedName>
        <fullName evidence="2">DNA-processing protein DprA</fullName>
    </submittedName>
</protein>
<accession>A0ABS5HJ46</accession>
<reference evidence="2 3" key="1">
    <citation type="submission" date="2021-04" db="EMBL/GenBank/DDBJ databases">
        <title>Molecular and phenotypic characterization and identification of bacterial isolates recovered from the Anatolian ground squirrels (Spermophilus xanthoprymnus) and which have the potential to form a new species in the Campylobacter genus.</title>
        <authorList>
            <person name="Aydin F."/>
            <person name="Abay S."/>
            <person name="Kayman T."/>
            <person name="Karakaya E."/>
            <person name="Mustak H.K."/>
            <person name="Mustak I.B."/>
            <person name="Bilgin N."/>
            <person name="Duzler A."/>
            <person name="Sahin O."/>
            <person name="Guran O."/>
            <person name="Saticioglu I.B."/>
        </authorList>
    </citation>
    <scope>NUCLEOTIDE SEQUENCE [LARGE SCALE GENOMIC DNA]</scope>
    <source>
        <strain evidence="3">faydin-G24</strain>
    </source>
</reference>
<organism evidence="2 3">
    <name type="scientific">Campylobacter anatolicus</name>
    <dbReference type="NCBI Taxonomy" id="2829105"/>
    <lineage>
        <taxon>Bacteria</taxon>
        <taxon>Pseudomonadati</taxon>
        <taxon>Campylobacterota</taxon>
        <taxon>Epsilonproteobacteria</taxon>
        <taxon>Campylobacterales</taxon>
        <taxon>Campylobacteraceae</taxon>
        <taxon>Campylobacter</taxon>
    </lineage>
</organism>
<keyword evidence="3" id="KW-1185">Reference proteome</keyword>
<dbReference type="Proteomes" id="UP000682951">
    <property type="component" value="Unassembled WGS sequence"/>
</dbReference>
<gene>
    <name evidence="2" type="ORF">KDD93_06915</name>
</gene>
<feature type="domain" description="Smf/DprA SLOG" evidence="1">
    <location>
        <begin position="2"/>
        <end position="72"/>
    </location>
</feature>
<proteinExistence type="predicted"/>
<sequence>MIGLTTPSAGIEKLESAVVAEFAKYNAVIVSGLVIGCDTIAHKQAIKNNVSTIAILPSTLKISYQKKIMNLQRI</sequence>
<dbReference type="InterPro" id="IPR057666">
    <property type="entry name" value="DrpA_SLOG"/>
</dbReference>
<dbReference type="Pfam" id="PF02481">
    <property type="entry name" value="DNA_processg_A"/>
    <property type="match status" value="1"/>
</dbReference>
<comment type="caution">
    <text evidence="2">The sequence shown here is derived from an EMBL/GenBank/DDBJ whole genome shotgun (WGS) entry which is preliminary data.</text>
</comment>
<evidence type="ECO:0000259" key="1">
    <source>
        <dbReference type="Pfam" id="PF02481"/>
    </source>
</evidence>
<dbReference type="Gene3D" id="3.40.50.450">
    <property type="match status" value="1"/>
</dbReference>
<evidence type="ECO:0000313" key="3">
    <source>
        <dbReference type="Proteomes" id="UP000682951"/>
    </source>
</evidence>
<dbReference type="EMBL" id="JAGSSW010000007">
    <property type="protein sequence ID" value="MBR8464291.1"/>
    <property type="molecule type" value="Genomic_DNA"/>
</dbReference>
<dbReference type="SUPFAM" id="SSF102405">
    <property type="entry name" value="MCP/YpsA-like"/>
    <property type="match status" value="1"/>
</dbReference>